<dbReference type="AlphaFoldDB" id="A0A4Y8X2V2"/>
<sequence length="158" mass="16492">MLPSPAPYRRGTTSTLLLSAALLLLGGPALVMGGAVRWLGCLTPDVWAVACPMHDDALGELPGIDLPVAAGYALVGAAALPASFGLRPGRGARGRWALPALGQASSLLVLLVTRAERHRRGIGDPRPGRHPRPPDRPVDPGGPWPPWISPAASSRLWC</sequence>
<evidence type="ECO:0000256" key="1">
    <source>
        <dbReference type="SAM" id="MobiDB-lite"/>
    </source>
</evidence>
<reference evidence="3 4" key="1">
    <citation type="submission" date="2020-08" db="EMBL/GenBank/DDBJ databases">
        <title>Sequencing the genomes of 1000 actinobacteria strains.</title>
        <authorList>
            <person name="Klenk H.-P."/>
        </authorList>
    </citation>
    <scope>NUCLEOTIDE SEQUENCE [LARGE SCALE GENOMIC DNA]</scope>
    <source>
        <strain evidence="3 4">DSM 19079</strain>
    </source>
</reference>
<evidence type="ECO:0000313" key="4">
    <source>
        <dbReference type="Proteomes" id="UP000560081"/>
    </source>
</evidence>
<accession>A0A4Y8X2V2</accession>
<feature type="region of interest" description="Disordered" evidence="1">
    <location>
        <begin position="120"/>
        <end position="146"/>
    </location>
</feature>
<evidence type="ECO:0000313" key="3">
    <source>
        <dbReference type="EMBL" id="MBB4881882.1"/>
    </source>
</evidence>
<organism evidence="3 4">
    <name type="scientific">Micrococcus flavus</name>
    <dbReference type="NCBI Taxonomy" id="384602"/>
    <lineage>
        <taxon>Bacteria</taxon>
        <taxon>Bacillati</taxon>
        <taxon>Actinomycetota</taxon>
        <taxon>Actinomycetes</taxon>
        <taxon>Micrococcales</taxon>
        <taxon>Micrococcaceae</taxon>
        <taxon>Micrococcus</taxon>
    </lineage>
</organism>
<evidence type="ECO:0000256" key="2">
    <source>
        <dbReference type="SAM" id="Phobius"/>
    </source>
</evidence>
<dbReference type="EMBL" id="JACHMC010000001">
    <property type="protein sequence ID" value="MBB4881882.1"/>
    <property type="molecule type" value="Genomic_DNA"/>
</dbReference>
<keyword evidence="2" id="KW-0812">Transmembrane</keyword>
<keyword evidence="2" id="KW-1133">Transmembrane helix</keyword>
<feature type="compositionally biased region" description="Basic and acidic residues" evidence="1">
    <location>
        <begin position="121"/>
        <end position="138"/>
    </location>
</feature>
<dbReference type="RefSeq" id="WP_135029324.1">
    <property type="nucleotide sequence ID" value="NZ_BMLA01000003.1"/>
</dbReference>
<protein>
    <submittedName>
        <fullName evidence="3">Uncharacterized protein</fullName>
    </submittedName>
</protein>
<gene>
    <name evidence="3" type="ORF">BJ976_000233</name>
</gene>
<keyword evidence="2" id="KW-0472">Membrane</keyword>
<dbReference type="Proteomes" id="UP000560081">
    <property type="component" value="Unassembled WGS sequence"/>
</dbReference>
<keyword evidence="4" id="KW-1185">Reference proteome</keyword>
<feature type="transmembrane region" description="Helical" evidence="2">
    <location>
        <begin position="66"/>
        <end position="86"/>
    </location>
</feature>
<proteinExistence type="predicted"/>
<name>A0A4Y8X2V2_9MICC</name>
<comment type="caution">
    <text evidence="3">The sequence shown here is derived from an EMBL/GenBank/DDBJ whole genome shotgun (WGS) entry which is preliminary data.</text>
</comment>